<dbReference type="GeneID" id="36837009"/>
<accession>A0A2U9IKZ3</accession>
<sequence>MELVITLEGNSENPRVELGNISLTAKEAYSKGPLYAFYISIPHCILMITNEFLQRENKLFNFKIRARYKLKEDIEYLGNFVIDTINIDIITDYNDEKFLENLINIIKTQCPLYLSFPDKINISCNKF</sequence>
<dbReference type="OrthoDB" id="43722at2157"/>
<evidence type="ECO:0000313" key="1">
    <source>
        <dbReference type="EMBL" id="AWR96718.1"/>
    </source>
</evidence>
<name>A0A2U9IKZ3_9CREN</name>
<proteinExistence type="predicted"/>
<organism evidence="1 2">
    <name type="scientific">Acidianus sulfidivorans JP7</name>
    <dbReference type="NCBI Taxonomy" id="619593"/>
    <lineage>
        <taxon>Archaea</taxon>
        <taxon>Thermoproteota</taxon>
        <taxon>Thermoprotei</taxon>
        <taxon>Sulfolobales</taxon>
        <taxon>Sulfolobaceae</taxon>
        <taxon>Acidianus</taxon>
    </lineage>
</organism>
<dbReference type="Proteomes" id="UP000248410">
    <property type="component" value="Chromosome"/>
</dbReference>
<dbReference type="KEGG" id="asul:DFR86_03530"/>
<dbReference type="RefSeq" id="WP_110379608.1">
    <property type="nucleotide sequence ID" value="NZ_CP029288.2"/>
</dbReference>
<protein>
    <submittedName>
        <fullName evidence="1">Oxidoreductase</fullName>
    </submittedName>
</protein>
<dbReference type="EMBL" id="CP029288">
    <property type="protein sequence ID" value="AWR96718.1"/>
    <property type="molecule type" value="Genomic_DNA"/>
</dbReference>
<reference evidence="1 2" key="1">
    <citation type="submission" date="2018-05" db="EMBL/GenBank/DDBJ databases">
        <title>Complete Genome Sequences of Extremely Thermoacidophilic, Metal-Mobilizing Type-Strain Members of the Archaeal Family Sulfolobaceae: Acidianus brierleyi DSM-1651T, Acidianus sulfidivorans DSM-18786T, Metallosphaera hakonensis DSM-7519T, and Metallosphaera prunae DSM-10039T.</title>
        <authorList>
            <person name="Counts J.A."/>
            <person name="Kelly R.M."/>
        </authorList>
    </citation>
    <scope>NUCLEOTIDE SEQUENCE [LARGE SCALE GENOMIC DNA]</scope>
    <source>
        <strain evidence="1 2">JP7</strain>
    </source>
</reference>
<evidence type="ECO:0000313" key="2">
    <source>
        <dbReference type="Proteomes" id="UP000248410"/>
    </source>
</evidence>
<dbReference type="AlphaFoldDB" id="A0A2U9IKZ3"/>
<keyword evidence="2" id="KW-1185">Reference proteome</keyword>
<gene>
    <name evidence="1" type="ORF">DFR86_03530</name>
</gene>